<dbReference type="SUPFAM" id="SSF52540">
    <property type="entry name" value="P-loop containing nucleoside triphosphate hydrolases"/>
    <property type="match status" value="1"/>
</dbReference>
<dbReference type="InterPro" id="IPR027417">
    <property type="entry name" value="P-loop_NTPase"/>
</dbReference>
<dbReference type="AlphaFoldDB" id="A0A6N9JIQ5"/>
<feature type="domain" description="AAA" evidence="1">
    <location>
        <begin position="18"/>
        <end position="158"/>
    </location>
</feature>
<dbReference type="EMBL" id="WWSR01000007">
    <property type="protein sequence ID" value="MZJ39321.1"/>
    <property type="molecule type" value="Genomic_DNA"/>
</dbReference>
<accession>A0A6N9JIQ5</accession>
<gene>
    <name evidence="3" type="ORF">GT464_05030</name>
</gene>
<proteinExistence type="predicted"/>
<dbReference type="PANTHER" id="PTHR33295">
    <property type="entry name" value="ATPASE"/>
    <property type="match status" value="1"/>
</dbReference>
<name>A0A6N9JIQ5_9ACTN</name>
<dbReference type="Proteomes" id="UP000469380">
    <property type="component" value="Unassembled WGS sequence"/>
</dbReference>
<evidence type="ECO:0000259" key="1">
    <source>
        <dbReference type="Pfam" id="PF13173"/>
    </source>
</evidence>
<dbReference type="Pfam" id="PF13173">
    <property type="entry name" value="AAA_14"/>
    <property type="match status" value="1"/>
</dbReference>
<evidence type="ECO:0000259" key="2">
    <source>
        <dbReference type="Pfam" id="PF13635"/>
    </source>
</evidence>
<sequence>MQRDIIAKLNAWKASEYRKPLILKGARQVGKTWALKEFGRTSYINFVYLTLEEPSPGVQSEYAQFFEGTRDPRRIISNLSLALGQPIDPGKTLLIIDEIQDCPSAVGALKYFCDEAPEYHVACAGSLLGVRLSRETSAFPVGKVEFMEMRPMSFSEFLKAEGAANYDEYLGGLDQIETVPDFFHVRLVEHLRRYFACGGMPEALGRWVETGDIVQVDKVLSDLLDSYERDFAKHGGRVQFAKLSQIWNSIPAQLARENKKFVWGAVREGARAREYEDALEWLADAGLITAVRLNAAGGVPLSAYDDLKAFKVYCLDVGLLRRMARLDASAFAISDALFSEFKGSFAENYVLQALLSQLDAAPRYWTNEKPKHEVGFLIQVGNEIVPVEVKSGEVVHSKSLKYYADKHAETTPLRVRYSLKNLKLDDGVLNIPLYLADRSVPLIKKALDCAHLDV</sequence>
<reference evidence="3 4" key="1">
    <citation type="journal article" date="2019" name="Nat. Med.">
        <title>A library of human gut bacterial isolates paired with longitudinal multiomics data enables mechanistic microbiome research.</title>
        <authorList>
            <person name="Poyet M."/>
            <person name="Groussin M."/>
            <person name="Gibbons S.M."/>
            <person name="Avila-Pacheco J."/>
            <person name="Jiang X."/>
            <person name="Kearney S.M."/>
            <person name="Perrotta A.R."/>
            <person name="Berdy B."/>
            <person name="Zhao S."/>
            <person name="Lieberman T.D."/>
            <person name="Swanson P.K."/>
            <person name="Smith M."/>
            <person name="Roesemann S."/>
            <person name="Alexander J.E."/>
            <person name="Rich S.A."/>
            <person name="Livny J."/>
            <person name="Vlamakis H."/>
            <person name="Clish C."/>
            <person name="Bullock K."/>
            <person name="Deik A."/>
            <person name="Scott J."/>
            <person name="Pierce K.A."/>
            <person name="Xavier R.J."/>
            <person name="Alm E.J."/>
        </authorList>
    </citation>
    <scope>NUCLEOTIDE SEQUENCE [LARGE SCALE GENOMIC DNA]</scope>
    <source>
        <strain evidence="3 4">BIOML-A20</strain>
    </source>
</reference>
<dbReference type="InterPro" id="IPR025420">
    <property type="entry name" value="DUF4143"/>
</dbReference>
<dbReference type="RefSeq" id="WP_161160317.1">
    <property type="nucleotide sequence ID" value="NZ_WWSR01000007.1"/>
</dbReference>
<evidence type="ECO:0000313" key="3">
    <source>
        <dbReference type="EMBL" id="MZJ39321.1"/>
    </source>
</evidence>
<dbReference type="InterPro" id="IPR041682">
    <property type="entry name" value="AAA_14"/>
</dbReference>
<dbReference type="Pfam" id="PF13635">
    <property type="entry name" value="DUF4143"/>
    <property type="match status" value="1"/>
</dbReference>
<organism evidence="3 4">
    <name type="scientific">Collinsella aerofaciens</name>
    <dbReference type="NCBI Taxonomy" id="74426"/>
    <lineage>
        <taxon>Bacteria</taxon>
        <taxon>Bacillati</taxon>
        <taxon>Actinomycetota</taxon>
        <taxon>Coriobacteriia</taxon>
        <taxon>Coriobacteriales</taxon>
        <taxon>Coriobacteriaceae</taxon>
        <taxon>Collinsella</taxon>
    </lineage>
</organism>
<comment type="caution">
    <text evidence="3">The sequence shown here is derived from an EMBL/GenBank/DDBJ whole genome shotgun (WGS) entry which is preliminary data.</text>
</comment>
<evidence type="ECO:0000313" key="4">
    <source>
        <dbReference type="Proteomes" id="UP000469380"/>
    </source>
</evidence>
<protein>
    <submittedName>
        <fullName evidence="3">AAA family ATPase</fullName>
    </submittedName>
</protein>
<dbReference type="PANTHER" id="PTHR33295:SF7">
    <property type="entry name" value="ATPASE"/>
    <property type="match status" value="1"/>
</dbReference>
<feature type="domain" description="DUF4143" evidence="2">
    <location>
        <begin position="228"/>
        <end position="392"/>
    </location>
</feature>